<gene>
    <name evidence="7" type="ORF">DFR47_102313</name>
</gene>
<dbReference type="PANTHER" id="PTHR43104:SF4">
    <property type="entry name" value="L-2-HYDROXYGLUTARATE DEHYDROGENASE, MITOCHONDRIAL"/>
    <property type="match status" value="1"/>
</dbReference>
<keyword evidence="4" id="KW-0560">Oxidoreductase</keyword>
<dbReference type="PANTHER" id="PTHR43104">
    <property type="entry name" value="L-2-HYDROXYGLUTARATE DEHYDROGENASE, MITOCHONDRIAL"/>
    <property type="match status" value="1"/>
</dbReference>
<dbReference type="SUPFAM" id="SSF51905">
    <property type="entry name" value="FAD/NAD(P)-binding domain"/>
    <property type="match status" value="1"/>
</dbReference>
<accession>A0A366E7Z4</accession>
<dbReference type="Gene3D" id="3.30.9.10">
    <property type="entry name" value="D-Amino Acid Oxidase, subunit A, domain 2"/>
    <property type="match status" value="1"/>
</dbReference>
<comment type="caution">
    <text evidence="7">The sequence shown here is derived from an EMBL/GenBank/DDBJ whole genome shotgun (WGS) entry which is preliminary data.</text>
</comment>
<organism evidence="7 8">
    <name type="scientific">Pseudochrobactrum asaccharolyticum</name>
    <dbReference type="NCBI Taxonomy" id="354351"/>
    <lineage>
        <taxon>Bacteria</taxon>
        <taxon>Pseudomonadati</taxon>
        <taxon>Pseudomonadota</taxon>
        <taxon>Alphaproteobacteria</taxon>
        <taxon>Hyphomicrobiales</taxon>
        <taxon>Brucellaceae</taxon>
        <taxon>Pseudochrobactrum</taxon>
    </lineage>
</organism>
<dbReference type="GO" id="GO:0047545">
    <property type="term" value="F:(S)-2-hydroxyglutarate dehydrogenase activity"/>
    <property type="evidence" value="ECO:0007669"/>
    <property type="project" value="TreeGrafter"/>
</dbReference>
<keyword evidence="2" id="KW-0285">Flavoprotein</keyword>
<evidence type="ECO:0000256" key="1">
    <source>
        <dbReference type="ARBA" id="ARBA00001974"/>
    </source>
</evidence>
<evidence type="ECO:0000313" key="8">
    <source>
        <dbReference type="Proteomes" id="UP000252893"/>
    </source>
</evidence>
<evidence type="ECO:0000256" key="4">
    <source>
        <dbReference type="ARBA" id="ARBA00023002"/>
    </source>
</evidence>
<dbReference type="OrthoDB" id="9801699at2"/>
<evidence type="ECO:0000256" key="3">
    <source>
        <dbReference type="ARBA" id="ARBA00022827"/>
    </source>
</evidence>
<reference evidence="7 8" key="1">
    <citation type="submission" date="2018-06" db="EMBL/GenBank/DDBJ databases">
        <title>Genomic Encyclopedia of Type Strains, Phase IV (KMG-IV): sequencing the most valuable type-strain genomes for metagenomic binning, comparative biology and taxonomic classification.</title>
        <authorList>
            <person name="Goeker M."/>
        </authorList>
    </citation>
    <scope>NUCLEOTIDE SEQUENCE [LARGE SCALE GENOMIC DNA]</scope>
    <source>
        <strain evidence="7 8">DSM 25619</strain>
    </source>
</reference>
<feature type="domain" description="FAD dependent oxidoreductase" evidence="6">
    <location>
        <begin position="7"/>
        <end position="370"/>
    </location>
</feature>
<dbReference type="AlphaFoldDB" id="A0A366E7Z4"/>
<comment type="cofactor">
    <cofactor evidence="1">
        <name>FAD</name>
        <dbReference type="ChEBI" id="CHEBI:57692"/>
    </cofactor>
</comment>
<dbReference type="Gene3D" id="3.50.50.60">
    <property type="entry name" value="FAD/NAD(P)-binding domain"/>
    <property type="match status" value="1"/>
</dbReference>
<keyword evidence="3" id="KW-0274">FAD</keyword>
<protein>
    <submittedName>
        <fullName evidence="7">L-2-hydroxyglutarate oxidase LhgO</fullName>
    </submittedName>
</protein>
<dbReference type="InterPro" id="IPR036188">
    <property type="entry name" value="FAD/NAD-bd_sf"/>
</dbReference>
<evidence type="ECO:0000313" key="7">
    <source>
        <dbReference type="EMBL" id="RBO97528.1"/>
    </source>
</evidence>
<sequence>MEKTACVVAGAGVVGLAIAREMAMRGFETLVLEAEHMIGTHTSSRNSEVIHAGIYYEPDSLKARFCVEGKERLYAYAAAQGIPHKRCGKLIVATSEAQHAALDKIVARATACGVHDLQRLSAEEAQALEPAIRCTAALFSPSTGIIDSHTLMLSLQGDAENHGAAVAFNTEILRVEQHADGFTITTRDRESGEEFTLRAERFINAAGIGAQAIASTINGLAPQHIPAQHLAKGNYFSASGKTPFSHLIYPVPEDGGLGVHLTLDLNGQMRFGPDVEWLGKVISPANLDYSVDPQRGDSFYAAIRNYWPDLPDGALQATYSGIRPKLSGSGETAADFYISGSDEHGIAGLVNLFGIESPGLTSSLAIAAYVNTFIK</sequence>
<dbReference type="Pfam" id="PF01266">
    <property type="entry name" value="DAO"/>
    <property type="match status" value="1"/>
</dbReference>
<dbReference type="RefSeq" id="WP_113943523.1">
    <property type="nucleotide sequence ID" value="NZ_JBHEEG010000002.1"/>
</dbReference>
<name>A0A366E7Z4_9HYPH</name>
<keyword evidence="8" id="KW-1185">Reference proteome</keyword>
<proteinExistence type="inferred from homology"/>
<comment type="similarity">
    <text evidence="5">Belongs to the L2HGDH family.</text>
</comment>
<dbReference type="EMBL" id="QNRH01000002">
    <property type="protein sequence ID" value="RBO97528.1"/>
    <property type="molecule type" value="Genomic_DNA"/>
</dbReference>
<dbReference type="InterPro" id="IPR006076">
    <property type="entry name" value="FAD-dep_OxRdtase"/>
</dbReference>
<dbReference type="Proteomes" id="UP000252893">
    <property type="component" value="Unassembled WGS sequence"/>
</dbReference>
<evidence type="ECO:0000256" key="5">
    <source>
        <dbReference type="ARBA" id="ARBA00037941"/>
    </source>
</evidence>
<evidence type="ECO:0000259" key="6">
    <source>
        <dbReference type="Pfam" id="PF01266"/>
    </source>
</evidence>
<evidence type="ECO:0000256" key="2">
    <source>
        <dbReference type="ARBA" id="ARBA00022630"/>
    </source>
</evidence>